<evidence type="ECO:0000256" key="2">
    <source>
        <dbReference type="ARBA" id="ARBA00007294"/>
    </source>
</evidence>
<evidence type="ECO:0000313" key="15">
    <source>
        <dbReference type="Proteomes" id="UP000245884"/>
    </source>
</evidence>
<feature type="binding site" evidence="10">
    <location>
        <position position="119"/>
    </location>
    <ligand>
        <name>a ubiquinone</name>
        <dbReference type="ChEBI" id="CHEBI:16389"/>
        <note>ligand shared with IP/SDHB</note>
    </ligand>
</feature>
<evidence type="ECO:0000256" key="8">
    <source>
        <dbReference type="ARBA" id="ARBA00023128"/>
    </source>
</evidence>
<accession>A0A316UVR5</accession>
<evidence type="ECO:0000256" key="3">
    <source>
        <dbReference type="ARBA" id="ARBA00022448"/>
    </source>
</evidence>
<keyword evidence="4" id="KW-0812">Transmembrane</keyword>
<keyword evidence="11" id="KW-0408">Iron</keyword>
<gene>
    <name evidence="14" type="ORF">BDZ90DRAFT_231780</name>
</gene>
<keyword evidence="8 12" id="KW-0496">Mitochondrion</keyword>
<comment type="similarity">
    <text evidence="2 12">Belongs to the CybS family.</text>
</comment>
<dbReference type="GO" id="GO:0006121">
    <property type="term" value="P:mitochondrial electron transport, succinate to ubiquinone"/>
    <property type="evidence" value="ECO:0007669"/>
    <property type="project" value="TreeGrafter"/>
</dbReference>
<dbReference type="GO" id="GO:0005743">
    <property type="term" value="C:mitochondrial inner membrane"/>
    <property type="evidence" value="ECO:0007669"/>
    <property type="project" value="UniProtKB-SubCell"/>
</dbReference>
<dbReference type="InterPro" id="IPR034804">
    <property type="entry name" value="SQR/QFR_C/D"/>
</dbReference>
<evidence type="ECO:0000256" key="12">
    <source>
        <dbReference type="RuleBase" id="RU364031"/>
    </source>
</evidence>
<dbReference type="PANTHER" id="PTHR13337">
    <property type="entry name" value="SUCCINATE DEHYDROGENASE"/>
    <property type="match status" value="1"/>
</dbReference>
<evidence type="ECO:0000256" key="4">
    <source>
        <dbReference type="ARBA" id="ARBA00022692"/>
    </source>
</evidence>
<evidence type="ECO:0000256" key="13">
    <source>
        <dbReference type="SAM" id="MobiDB-lite"/>
    </source>
</evidence>
<keyword evidence="5 12" id="KW-0999">Mitochondrion inner membrane</keyword>
<dbReference type="GO" id="GO:0006099">
    <property type="term" value="P:tricarboxylic acid cycle"/>
    <property type="evidence" value="ECO:0007669"/>
    <property type="project" value="TreeGrafter"/>
</dbReference>
<evidence type="ECO:0000256" key="1">
    <source>
        <dbReference type="ARBA" id="ARBA00004448"/>
    </source>
</evidence>
<keyword evidence="6 12" id="KW-0809">Transit peptide</keyword>
<proteinExistence type="inferred from homology"/>
<name>A0A316UVR5_9BASI</name>
<evidence type="ECO:0000256" key="5">
    <source>
        <dbReference type="ARBA" id="ARBA00022792"/>
    </source>
</evidence>
<evidence type="ECO:0000313" key="14">
    <source>
        <dbReference type="EMBL" id="PWN28013.1"/>
    </source>
</evidence>
<dbReference type="GO" id="GO:0048039">
    <property type="term" value="F:ubiquinone binding"/>
    <property type="evidence" value="ECO:0007669"/>
    <property type="project" value="TreeGrafter"/>
</dbReference>
<dbReference type="STRING" id="1569628.A0A316UVR5"/>
<feature type="region of interest" description="Disordered" evidence="13">
    <location>
        <begin position="32"/>
        <end position="64"/>
    </location>
</feature>
<keyword evidence="11" id="KW-0479">Metal-binding</keyword>
<dbReference type="Pfam" id="PF05328">
    <property type="entry name" value="CybS"/>
    <property type="match status" value="1"/>
</dbReference>
<keyword evidence="15" id="KW-1185">Reference proteome</keyword>
<dbReference type="Proteomes" id="UP000245884">
    <property type="component" value="Unassembled WGS sequence"/>
</dbReference>
<dbReference type="GeneID" id="37027817"/>
<keyword evidence="3" id="KW-0813">Transport</keyword>
<evidence type="ECO:0000256" key="7">
    <source>
        <dbReference type="ARBA" id="ARBA00022989"/>
    </source>
</evidence>
<dbReference type="PANTHER" id="PTHR13337:SF2">
    <property type="entry name" value="SUCCINATE DEHYDROGENASE [UBIQUINONE] CYTOCHROME B SMALL SUBUNIT, MITOCHONDRIAL"/>
    <property type="match status" value="1"/>
</dbReference>
<evidence type="ECO:0000256" key="9">
    <source>
        <dbReference type="ARBA" id="ARBA00023136"/>
    </source>
</evidence>
<dbReference type="GO" id="GO:0020037">
    <property type="term" value="F:heme binding"/>
    <property type="evidence" value="ECO:0007669"/>
    <property type="project" value="TreeGrafter"/>
</dbReference>
<evidence type="ECO:0000256" key="11">
    <source>
        <dbReference type="PIRSR" id="PIRSR607992-2"/>
    </source>
</evidence>
<keyword evidence="7" id="KW-1133">Transmembrane helix</keyword>
<dbReference type="Gene3D" id="1.20.1300.10">
    <property type="entry name" value="Fumarate reductase/succinate dehydrogenase, transmembrane subunit"/>
    <property type="match status" value="1"/>
</dbReference>
<organism evidence="14 15">
    <name type="scientific">Jaminaea rosea</name>
    <dbReference type="NCBI Taxonomy" id="1569628"/>
    <lineage>
        <taxon>Eukaryota</taxon>
        <taxon>Fungi</taxon>
        <taxon>Dikarya</taxon>
        <taxon>Basidiomycota</taxon>
        <taxon>Ustilaginomycotina</taxon>
        <taxon>Exobasidiomycetes</taxon>
        <taxon>Microstromatales</taxon>
        <taxon>Microstromatales incertae sedis</taxon>
        <taxon>Jaminaea</taxon>
    </lineage>
</organism>
<protein>
    <recommendedName>
        <fullName evidence="12">Succinate dehydrogenase [ubiquinone] cytochrome b small subunit</fullName>
    </recommendedName>
</protein>
<keyword evidence="9 12" id="KW-0472">Membrane</keyword>
<dbReference type="AlphaFoldDB" id="A0A316UVR5"/>
<sequence>MSFRTGLGLRASTSAPSSSSRLLIRPFQTTTRLPASHPSASASSSYIKGTVNDPTTYPPPNATHGHQHWAVERAISVALLPLTAVAFAKHGASGVLDAALGLSLVAHSHIGFDSIFNDYLHKRKFPIAGRIWPWGIRVAAVGAIAGLYEMQTNDVGLTELCAKLWTA</sequence>
<dbReference type="OrthoDB" id="18577at2759"/>
<feature type="binding site" description="axial binding residue" evidence="11">
    <location>
        <position position="107"/>
    </location>
    <ligand>
        <name>heme b</name>
        <dbReference type="ChEBI" id="CHEBI:60344"/>
        <note>ligand shared with SDHC</note>
    </ligand>
    <ligandPart>
        <name>Fe</name>
        <dbReference type="ChEBI" id="CHEBI:18248"/>
    </ligandPart>
</feature>
<dbReference type="EMBL" id="KZ819666">
    <property type="protein sequence ID" value="PWN28013.1"/>
    <property type="molecule type" value="Genomic_DNA"/>
</dbReference>
<dbReference type="InterPro" id="IPR007992">
    <property type="entry name" value="CybS"/>
</dbReference>
<dbReference type="GO" id="GO:0046872">
    <property type="term" value="F:metal ion binding"/>
    <property type="evidence" value="ECO:0007669"/>
    <property type="project" value="UniProtKB-KW"/>
</dbReference>
<feature type="compositionally biased region" description="Low complexity" evidence="13">
    <location>
        <begin position="34"/>
        <end position="45"/>
    </location>
</feature>
<evidence type="ECO:0000256" key="10">
    <source>
        <dbReference type="PIRSR" id="PIRSR607992-1"/>
    </source>
</evidence>
<dbReference type="CDD" id="cd03496">
    <property type="entry name" value="SQR_TypeC_CybS"/>
    <property type="match status" value="1"/>
</dbReference>
<dbReference type="RefSeq" id="XP_025362625.1">
    <property type="nucleotide sequence ID" value="XM_025505994.1"/>
</dbReference>
<evidence type="ECO:0000256" key="6">
    <source>
        <dbReference type="ARBA" id="ARBA00022946"/>
    </source>
</evidence>
<comment type="subcellular location">
    <subcellularLocation>
        <location evidence="1 12">Mitochondrion inner membrane</location>
        <topology evidence="1 12">Multi-pass membrane protein</topology>
    </subcellularLocation>
</comment>
<reference evidence="14 15" key="1">
    <citation type="journal article" date="2018" name="Mol. Biol. Evol.">
        <title>Broad Genomic Sampling Reveals a Smut Pathogenic Ancestry of the Fungal Clade Ustilaginomycotina.</title>
        <authorList>
            <person name="Kijpornyongpan T."/>
            <person name="Mondo S.J."/>
            <person name="Barry K."/>
            <person name="Sandor L."/>
            <person name="Lee J."/>
            <person name="Lipzen A."/>
            <person name="Pangilinan J."/>
            <person name="LaButti K."/>
            <person name="Hainaut M."/>
            <person name="Henrissat B."/>
            <person name="Grigoriev I.V."/>
            <person name="Spatafora J.W."/>
            <person name="Aime M.C."/>
        </authorList>
    </citation>
    <scope>NUCLEOTIDE SEQUENCE [LARGE SCALE GENOMIC DNA]</scope>
    <source>
        <strain evidence="14 15">MCA 5214</strain>
    </source>
</reference>